<dbReference type="InterPro" id="IPR011964">
    <property type="entry name" value="YVTN_b-propeller_repeat"/>
</dbReference>
<proteinExistence type="predicted"/>
<dbReference type="PANTHER" id="PTHR47197">
    <property type="entry name" value="PROTEIN NIRF"/>
    <property type="match status" value="1"/>
</dbReference>
<dbReference type="Gene3D" id="2.130.10.10">
    <property type="entry name" value="YVTN repeat-like/Quinoprotein amine dehydrogenase"/>
    <property type="match status" value="1"/>
</dbReference>
<gene>
    <name evidence="2" type="ORF">HBN54_001561</name>
</gene>
<evidence type="ECO:0000313" key="2">
    <source>
        <dbReference type="EMBL" id="NKI88968.1"/>
    </source>
</evidence>
<dbReference type="PANTHER" id="PTHR47197:SF3">
    <property type="entry name" value="DIHYDRO-HEME D1 DEHYDROGENASE"/>
    <property type="match status" value="1"/>
</dbReference>
<dbReference type="Pfam" id="PF16819">
    <property type="entry name" value="DUF5074"/>
    <property type="match status" value="1"/>
</dbReference>
<protein>
    <submittedName>
        <fullName evidence="2">YVTN family beta-propeller protein</fullName>
    </submittedName>
</protein>
<feature type="chain" id="PRO_5046246472" evidence="1">
    <location>
        <begin position="19"/>
        <end position="371"/>
    </location>
</feature>
<dbReference type="EMBL" id="JAAVTK010000003">
    <property type="protein sequence ID" value="NKI88968.1"/>
    <property type="molecule type" value="Genomic_DNA"/>
</dbReference>
<dbReference type="InterPro" id="IPR031815">
    <property type="entry name" value="DUF5074"/>
</dbReference>
<dbReference type="PROSITE" id="PS51257">
    <property type="entry name" value="PROKAR_LIPOPROTEIN"/>
    <property type="match status" value="1"/>
</dbReference>
<dbReference type="Proteomes" id="UP000717634">
    <property type="component" value="Unassembled WGS sequence"/>
</dbReference>
<evidence type="ECO:0000256" key="1">
    <source>
        <dbReference type="SAM" id="SignalP"/>
    </source>
</evidence>
<comment type="caution">
    <text evidence="2">The sequence shown here is derived from an EMBL/GenBank/DDBJ whole genome shotgun (WGS) entry which is preliminary data.</text>
</comment>
<dbReference type="InterPro" id="IPR011048">
    <property type="entry name" value="Haem_d1_sf"/>
</dbReference>
<organism evidence="2 3">
    <name type="scientific">Hymenobacter artigasi</name>
    <dbReference type="NCBI Taxonomy" id="2719616"/>
    <lineage>
        <taxon>Bacteria</taxon>
        <taxon>Pseudomonadati</taxon>
        <taxon>Bacteroidota</taxon>
        <taxon>Cytophagia</taxon>
        <taxon>Cytophagales</taxon>
        <taxon>Hymenobacteraceae</taxon>
        <taxon>Hymenobacter</taxon>
    </lineage>
</organism>
<dbReference type="RefSeq" id="WP_168672602.1">
    <property type="nucleotide sequence ID" value="NZ_JAAVTK010000003.1"/>
</dbReference>
<dbReference type="NCBIfam" id="TIGR02276">
    <property type="entry name" value="beta_rpt_yvtn"/>
    <property type="match status" value="1"/>
</dbReference>
<name>A0ABX1HFG4_9BACT</name>
<keyword evidence="1" id="KW-0732">Signal</keyword>
<evidence type="ECO:0000313" key="3">
    <source>
        <dbReference type="Proteomes" id="UP000717634"/>
    </source>
</evidence>
<reference evidence="2 3" key="1">
    <citation type="submission" date="2020-03" db="EMBL/GenBank/DDBJ databases">
        <title>Genomic Encyclopedia of Type Strains, Phase IV (KMG-V): Genome sequencing to study the core and pangenomes of soil and plant-associated prokaryotes.</title>
        <authorList>
            <person name="Whitman W."/>
        </authorList>
    </citation>
    <scope>NUCLEOTIDE SEQUENCE [LARGE SCALE GENOMIC DNA]</scope>
    <source>
        <strain evidence="2 3">1B</strain>
    </source>
</reference>
<dbReference type="InterPro" id="IPR051200">
    <property type="entry name" value="Host-pathogen_enzymatic-act"/>
</dbReference>
<accession>A0ABX1HFG4</accession>
<feature type="signal peptide" evidence="1">
    <location>
        <begin position="1"/>
        <end position="18"/>
    </location>
</feature>
<keyword evidence="3" id="KW-1185">Reference proteome</keyword>
<dbReference type="SUPFAM" id="SSF51004">
    <property type="entry name" value="C-terminal (heme d1) domain of cytochrome cd1-nitrite reductase"/>
    <property type="match status" value="1"/>
</dbReference>
<dbReference type="InterPro" id="IPR015943">
    <property type="entry name" value="WD40/YVTN_repeat-like_dom_sf"/>
</dbReference>
<sequence>MRFSNYLIVSALALVSLAGCSPDKDVTVAPSSDNTNVFVLNEGLYSATGTGTISLFNKSTKAVTPDLFASVNGAGRRLGNVVQSMAVRDKRGYIVVNGANKVEVVSLPDFKSVGVINGLNSPRYFLPISTSRAYVTQWGAYNSAYNPIRVGIKVIDLITNTVVDSIATGSTPERLTMAGGKVFVANYGSNTVTVIDPATNRVTNTLTVGDAPNSFALDKNNRLWVLCGGLIAYNANYTVDYAATTPGKLVGLDPANPAVGATSRTFASNRYAPTDIHTNPAGDQLYFRAADGYSYLGAVVRLGIADAALPSLTGTPFIDGLFYGLGIDPVDGTVYTGTGTFSVDKMTRYQPNGTKIDETVVGAGPNGFVFF</sequence>